<comment type="caution">
    <text evidence="2">The sequence shown here is derived from an EMBL/GenBank/DDBJ whole genome shotgun (WGS) entry which is preliminary data.</text>
</comment>
<dbReference type="SUPFAM" id="SSF53850">
    <property type="entry name" value="Periplasmic binding protein-like II"/>
    <property type="match status" value="1"/>
</dbReference>
<evidence type="ECO:0000256" key="1">
    <source>
        <dbReference type="SAM" id="SignalP"/>
    </source>
</evidence>
<name>A0ABW7HBJ3_9BURK</name>
<organism evidence="2 3">
    <name type="scientific">Pelomonas candidula</name>
    <dbReference type="NCBI Taxonomy" id="3299025"/>
    <lineage>
        <taxon>Bacteria</taxon>
        <taxon>Pseudomonadati</taxon>
        <taxon>Pseudomonadota</taxon>
        <taxon>Betaproteobacteria</taxon>
        <taxon>Burkholderiales</taxon>
        <taxon>Sphaerotilaceae</taxon>
        <taxon>Roseateles</taxon>
    </lineage>
</organism>
<feature type="chain" id="PRO_5046166626" description="Solute-binding protein family 3/N-terminal domain-containing protein" evidence="1">
    <location>
        <begin position="28"/>
        <end position="298"/>
    </location>
</feature>
<proteinExistence type="predicted"/>
<keyword evidence="1" id="KW-0732">Signal</keyword>
<evidence type="ECO:0008006" key="4">
    <source>
        <dbReference type="Google" id="ProtNLM"/>
    </source>
</evidence>
<feature type="signal peptide" evidence="1">
    <location>
        <begin position="1"/>
        <end position="27"/>
    </location>
</feature>
<dbReference type="Proteomes" id="UP001606134">
    <property type="component" value="Unassembled WGS sequence"/>
</dbReference>
<dbReference type="PROSITE" id="PS51318">
    <property type="entry name" value="TAT"/>
    <property type="match status" value="1"/>
</dbReference>
<protein>
    <recommendedName>
        <fullName evidence="4">Solute-binding protein family 3/N-terminal domain-containing protein</fullName>
    </recommendedName>
</protein>
<evidence type="ECO:0000313" key="3">
    <source>
        <dbReference type="Proteomes" id="UP001606134"/>
    </source>
</evidence>
<dbReference type="RefSeq" id="WP_394409850.1">
    <property type="nucleotide sequence ID" value="NZ_JBIGIC010000005.1"/>
</dbReference>
<keyword evidence="3" id="KW-1185">Reference proteome</keyword>
<reference evidence="2 3" key="1">
    <citation type="submission" date="2024-08" db="EMBL/GenBank/DDBJ databases">
        <authorList>
            <person name="Lu H."/>
        </authorList>
    </citation>
    <scope>NUCLEOTIDE SEQUENCE [LARGE SCALE GENOMIC DNA]</scope>
    <source>
        <strain evidence="2 3">BYS78W</strain>
    </source>
</reference>
<accession>A0ABW7HBJ3</accession>
<gene>
    <name evidence="2" type="ORF">ACG04R_11465</name>
</gene>
<dbReference type="InterPro" id="IPR006311">
    <property type="entry name" value="TAT_signal"/>
</dbReference>
<sequence length="298" mass="32782">MSASPTLNRRRLLTGLPALLAAVPARAAELVVTLRSPDSDADMRNAYVHDAVQLALDKTRPSDGPYRLQVSTAMNKRRALLEAAQRTVPNFLLVTSPETGRDAGLVPVLFPIHLGVNRYRVCFVHAPRQAAVRAAGSLADVARLRHVQGRDWADVAVMRANGFTVAEVGTYEALFELVAVGRADLFCRSVLEIGQEISAHAGMKGLAVDDSLLLSYDLPQYLYTHPDNREAIARVERGLKLAFADGSLQALLRRYLQPSLARLRLPQRRLITLQTPGPARVEMNDRPFQVDLLRPGGR</sequence>
<dbReference type="EMBL" id="JBIGIC010000005">
    <property type="protein sequence ID" value="MFG6487288.1"/>
    <property type="molecule type" value="Genomic_DNA"/>
</dbReference>
<evidence type="ECO:0000313" key="2">
    <source>
        <dbReference type="EMBL" id="MFG6487288.1"/>
    </source>
</evidence>